<evidence type="ECO:0000313" key="4">
    <source>
        <dbReference type="Proteomes" id="UP000682005"/>
    </source>
</evidence>
<name>A0A0K1NN00_9BACT</name>
<evidence type="ECO:0008006" key="5">
    <source>
        <dbReference type="Google" id="ProtNLM"/>
    </source>
</evidence>
<reference evidence="2 4" key="2">
    <citation type="submission" date="2021-03" db="EMBL/GenBank/DDBJ databases">
        <title>Human Oral Microbial Genomes.</title>
        <authorList>
            <person name="Johnston C.D."/>
            <person name="Chen T."/>
            <person name="Dewhirst F.E."/>
        </authorList>
    </citation>
    <scope>NUCLEOTIDE SEQUENCE [LARGE SCALE GENOMIC DNA]</scope>
    <source>
        <strain evidence="2 4">W1435</strain>
    </source>
</reference>
<proteinExistence type="predicted"/>
<accession>A0A0K1NN00</accession>
<dbReference type="SUPFAM" id="SSF52540">
    <property type="entry name" value="P-loop containing nucleoside triphosphate hydrolases"/>
    <property type="match status" value="1"/>
</dbReference>
<dbReference type="RefSeq" id="WP_050696331.1">
    <property type="nucleotide sequence ID" value="NZ_CP012075.1"/>
</dbReference>
<dbReference type="KEGG" id="pfus:ADJ77_09420"/>
<organism evidence="1 3">
    <name type="scientific">Prevotella fusca JCM 17724</name>
    <dbReference type="NCBI Taxonomy" id="1236517"/>
    <lineage>
        <taxon>Bacteria</taxon>
        <taxon>Pseudomonadati</taxon>
        <taxon>Bacteroidota</taxon>
        <taxon>Bacteroidia</taxon>
        <taxon>Bacteroidales</taxon>
        <taxon>Prevotellaceae</taxon>
        <taxon>Prevotella</taxon>
    </lineage>
</organism>
<keyword evidence="4" id="KW-1185">Reference proteome</keyword>
<evidence type="ECO:0000313" key="2">
    <source>
        <dbReference type="EMBL" id="QUB85649.1"/>
    </source>
</evidence>
<dbReference type="InterPro" id="IPR027417">
    <property type="entry name" value="P-loop_NTPase"/>
</dbReference>
<evidence type="ECO:0000313" key="1">
    <source>
        <dbReference type="EMBL" id="AKU70041.1"/>
    </source>
</evidence>
<sequence length="1692" mass="196450">MSQKGSVFQKGGGGTNFEQLVQTAFLTTLIIHGNAPCLDSGELSEVALQVTNRGYETDDFMVTAKSASGEHRILIQVKHDISFTVDNEIFKEVINAFWKDYNNTSIFDKSKDKLIIIKNGLTKDERNHLKSLFNWAKNHATEADFITEVNRIKGKKDRLDVFREVLKEANKNTYLTDKELWEFLKCVDVLEYDFLNEGSIDKTYFLNLIKLSKNKNSATTEKDIWDSIFAYVATLNPNGGSVTLESIKDKDFFQHFDNTHLTPYFKAVEKLKSDSNEILRPIKTYIGKGENEFHLQRSELREKILVGLSNSQLTIVTGKPGVGKSAEIKEILEKDYPNASVFVFRADQFNESTLTNVFSSQGVNETIQNIFSCISLIPEKIIFVDSLEKLLEADPECAFKQLLALLKEHLEIKLIASSRKYAIDLITLKFGIDKDNICIIDIPTLNEEELKLVAEKFPQLNSVLKNDKVKKLLQSPKYLDFSILAISKTNDDYANVSQTEFKDKLWNSLVVDSTNTKNGLPLKREEAFKEIAVKRAKEMKLFTKPDKSDAEAIACLENDEIVFQENNNRKYSPTHDILEDWALVKYVSSKFEDFPNPKDFFNNLGNEPAIRRAFRLWVEDYLIDNNGKINELIKVTIADQTIEKYWADELLVAVFKSENSNSFFTSFEKELLEDNSVFFNRCLHIIKTCCKESDQKTNNSNLLLPIGSGWKEALFFIQKNNTQLESIKLTILNFLTNWYYRLLFQYKKIENAELEAAKSIVLTYLKEVEEEKEFWQEENVKGKSSNLISILFDLASISKEEIKQLIARAFTKKENRESWRLNSFYENVIESSLSGIGNLRLIKELPELIIETAWKNWKYIPPQKEDFPEDRFGILARNSLSYEECWGIRDRHSFFPSGIYKTPFYNLLWIHPIVGLKFIIDFINYSVEFYVNATCEYKHKISQIEIEQNDGTKTELYAAWELWAAYRGLSVTNYALESLLMSLEKFLLETAKRKTDVSRENLKFIFDYVLKNSNNIAPIAVLTSVAIAYPGEVEEAMLSLLSVKEFYEWDLSRALQESSVLASMDGRISFAQKERLESNQLPHRKKYQRGLRDFILDYQFNVRKLNKEIHQIIDKLKAQYDGKDVIWKKNLIEMDIRNQKVGEYDEKLGGFPIQPEYDDEVVKFIESNKESFEADTKSLNISGQLSKTYEKKEIIDFSSWLSCYEQYSSSKSLNILYDRPITLAVLGLRDFSTNINEEQKTKCIEIITDAIVSILQYKFNREHSLNMSINILEKDIALSSFHLLMENVEGDEDRDRIIAMIISMLFAPFAKHEFDKIIQYFREVFFKQFPNEAKRVWLGLIKYACYKKANPKSHRHQDEDSLKEVLDKEEKFVQQISSNKNLKFDLSEISLEKCEGYLLARAFVITPYDTADKDFTDFINHILPIVLGDLTKKEDYSYNRGRESRQFHHESISDIEQYLANLFLDANFDFSKSVLTTLVNSLSKNTQRQRFGRDDLFQFVNTTLDYFVLKLYDNGNLKIDQIKYSQQQTNFWNLWEVLFDLIPSDGTHPLIQKLLLDIRYLLWDYQGNPNENNWSVLNGKKEFYKKIFLEKGKSNASSVINVFSTIGGKEFLPEGISWLADVFKSNPMTSLSLTSVSSDRMIKRLFYNHISKIKNDKKLIDDYIWILNRMVDLGSSEAYLFRENVITYKSIK</sequence>
<dbReference type="EMBL" id="CP012075">
    <property type="protein sequence ID" value="AKU70041.1"/>
    <property type="molecule type" value="Genomic_DNA"/>
</dbReference>
<gene>
    <name evidence="1" type="ORF">ADJ77_09420</name>
    <name evidence="2" type="ORF">J5A51_05255</name>
</gene>
<dbReference type="Proteomes" id="UP000682005">
    <property type="component" value="Chromosome 2"/>
</dbReference>
<evidence type="ECO:0000313" key="3">
    <source>
        <dbReference type="Proteomes" id="UP000060345"/>
    </source>
</evidence>
<protein>
    <recommendedName>
        <fullName evidence="5">AAA+ ATPase domain-containing protein</fullName>
    </recommendedName>
</protein>
<dbReference type="EMBL" id="CP072369">
    <property type="protein sequence ID" value="QUB85649.1"/>
    <property type="molecule type" value="Genomic_DNA"/>
</dbReference>
<dbReference type="Proteomes" id="UP000060345">
    <property type="component" value="Chromosome 2"/>
</dbReference>
<reference evidence="1 3" key="1">
    <citation type="submission" date="2015-07" db="EMBL/GenBank/DDBJ databases">
        <authorList>
            <person name="Noorani M."/>
        </authorList>
    </citation>
    <scope>NUCLEOTIDE SEQUENCE [LARGE SCALE GENOMIC DNA]</scope>
    <source>
        <strain evidence="1 3">W1435</strain>
    </source>
</reference>